<evidence type="ECO:0000313" key="2">
    <source>
        <dbReference type="Proteomes" id="UP000434957"/>
    </source>
</evidence>
<name>A0A6A4FV26_9STRA</name>
<accession>A0A6A4FV26</accession>
<dbReference type="PANTHER" id="PTHR40866">
    <property type="entry name" value="BED-TYPE DOMAIN-CONTAINING PROTEIN"/>
    <property type="match status" value="1"/>
</dbReference>
<dbReference type="EMBL" id="QXFT01000182">
    <property type="protein sequence ID" value="KAE9351767.1"/>
    <property type="molecule type" value="Genomic_DNA"/>
</dbReference>
<organism evidence="1 2">
    <name type="scientific">Phytophthora rubi</name>
    <dbReference type="NCBI Taxonomy" id="129364"/>
    <lineage>
        <taxon>Eukaryota</taxon>
        <taxon>Sar</taxon>
        <taxon>Stramenopiles</taxon>
        <taxon>Oomycota</taxon>
        <taxon>Peronosporomycetes</taxon>
        <taxon>Peronosporales</taxon>
        <taxon>Peronosporaceae</taxon>
        <taxon>Phytophthora</taxon>
    </lineage>
</organism>
<comment type="caution">
    <text evidence="1">The sequence shown here is derived from an EMBL/GenBank/DDBJ whole genome shotgun (WGS) entry which is preliminary data.</text>
</comment>
<dbReference type="Proteomes" id="UP000434957">
    <property type="component" value="Unassembled WGS sequence"/>
</dbReference>
<gene>
    <name evidence="1" type="ORF">PR003_g4723</name>
</gene>
<keyword evidence="2" id="KW-1185">Reference proteome</keyword>
<reference evidence="1 2" key="1">
    <citation type="submission" date="2018-08" db="EMBL/GenBank/DDBJ databases">
        <title>Genomic investigation of the strawberry pathogen Phytophthora fragariae indicates pathogenicity is determined by transcriptional variation in three key races.</title>
        <authorList>
            <person name="Adams T.M."/>
            <person name="Armitage A.D."/>
            <person name="Sobczyk M.K."/>
            <person name="Bates H.J."/>
            <person name="Dunwell J.M."/>
            <person name="Nellist C.F."/>
            <person name="Harrison R.J."/>
        </authorList>
    </citation>
    <scope>NUCLEOTIDE SEQUENCE [LARGE SCALE GENOMIC DNA]</scope>
    <source>
        <strain evidence="1 2">SCRP333</strain>
    </source>
</reference>
<proteinExistence type="predicted"/>
<evidence type="ECO:0000313" key="1">
    <source>
        <dbReference type="EMBL" id="KAE9351767.1"/>
    </source>
</evidence>
<sequence length="399" mass="45304">MYHWMEWVVDRNMPLCEVDNPLTRSMSKLKPIYSKPLKVYLAATVAAVERKISAEVLGPFGLMFDGWTCHFEHYVALFTIYWSDDELKQPLLAIAPMEEGDQTAPAHCAYMMKIMALCHLQETSLAFLMGDNCATNQARCDTLQVPLIRCASHRFNLAVHAFLQGHQATVDAVSALMLALCMVNNRAAHREHTYLAPLCPNVTRWSSVFDMLTQYVRIRDEIKKVYAVFDFIPKATMHRRIEALLEDLKIFNNVTVKPQAQDLSLADVINGDTHLSANERAAIEKFENATWVTRSKRKGREEAAEGDVEKRKKEEDSATAILRVKKTAAASPTSVVYSELLMKLPPRSNRVECLFSQAKVMLTPLRVSLLPVNIEMLMFLRTNRSYWDLATVSAIYQQA</sequence>
<evidence type="ECO:0008006" key="3">
    <source>
        <dbReference type="Google" id="ProtNLM"/>
    </source>
</evidence>
<protein>
    <recommendedName>
        <fullName evidence="3">HAT C-terminal dimerisation domain-containing protein</fullName>
    </recommendedName>
</protein>
<dbReference type="InterPro" id="IPR012337">
    <property type="entry name" value="RNaseH-like_sf"/>
</dbReference>
<dbReference type="AlphaFoldDB" id="A0A6A4FV26"/>
<dbReference type="PANTHER" id="PTHR40866:SF1">
    <property type="entry name" value="BED-TYPE DOMAIN-CONTAINING PROTEIN"/>
    <property type="match status" value="1"/>
</dbReference>
<dbReference type="SUPFAM" id="SSF53098">
    <property type="entry name" value="Ribonuclease H-like"/>
    <property type="match status" value="1"/>
</dbReference>